<dbReference type="EMBL" id="SMCN01000033">
    <property type="protein sequence ID" value="TCV76419.1"/>
    <property type="molecule type" value="Genomic_DNA"/>
</dbReference>
<dbReference type="RefSeq" id="WP_132325373.1">
    <property type="nucleotide sequence ID" value="NZ_LUUF01000057.1"/>
</dbReference>
<gene>
    <name evidence="2" type="ORF">EDE11_13312</name>
</gene>
<name>A0ABY2CGW8_METMH</name>
<sequence length="71" mass="8199">MTDRETCPSASQTDKDEETNEKENSAEAEKYHTQNTPLRANRESATPTINSLCHARSLSLLQFYQNRRINR</sequence>
<comment type="caution">
    <text evidence="2">The sequence shown here is derived from an EMBL/GenBank/DDBJ whole genome shotgun (WGS) entry which is preliminary data.</text>
</comment>
<feature type="compositionally biased region" description="Basic and acidic residues" evidence="1">
    <location>
        <begin position="21"/>
        <end position="32"/>
    </location>
</feature>
<organism evidence="2 3">
    <name type="scientific">Methylomonas methanica</name>
    <dbReference type="NCBI Taxonomy" id="421"/>
    <lineage>
        <taxon>Bacteria</taxon>
        <taxon>Pseudomonadati</taxon>
        <taxon>Pseudomonadota</taxon>
        <taxon>Gammaproteobacteria</taxon>
        <taxon>Methylococcales</taxon>
        <taxon>Methylococcaceae</taxon>
        <taxon>Methylomonas</taxon>
    </lineage>
</organism>
<proteinExistence type="predicted"/>
<keyword evidence="3" id="KW-1185">Reference proteome</keyword>
<dbReference type="Proteomes" id="UP000295649">
    <property type="component" value="Unassembled WGS sequence"/>
</dbReference>
<protein>
    <submittedName>
        <fullName evidence="2">Uncharacterized protein</fullName>
    </submittedName>
</protein>
<evidence type="ECO:0000256" key="1">
    <source>
        <dbReference type="SAM" id="MobiDB-lite"/>
    </source>
</evidence>
<feature type="compositionally biased region" description="Polar residues" evidence="1">
    <location>
        <begin position="33"/>
        <end position="45"/>
    </location>
</feature>
<accession>A0ABY2CGW8</accession>
<reference evidence="2 3" key="1">
    <citation type="submission" date="2019-03" db="EMBL/GenBank/DDBJ databases">
        <title>Systems level insights into methane cycling in arid and semi-arid ecosystems.</title>
        <authorList>
            <person name="Kalyuzhnaya M."/>
        </authorList>
    </citation>
    <scope>NUCLEOTIDE SEQUENCE [LARGE SCALE GENOMIC DNA]</scope>
    <source>
        <strain evidence="2 3">S-1</strain>
    </source>
</reference>
<evidence type="ECO:0000313" key="3">
    <source>
        <dbReference type="Proteomes" id="UP000295649"/>
    </source>
</evidence>
<feature type="region of interest" description="Disordered" evidence="1">
    <location>
        <begin position="1"/>
        <end position="45"/>
    </location>
</feature>
<evidence type="ECO:0000313" key="2">
    <source>
        <dbReference type="EMBL" id="TCV76419.1"/>
    </source>
</evidence>